<accession>A0AA88T3J0</accession>
<evidence type="ECO:0000313" key="2">
    <source>
        <dbReference type="EMBL" id="KAK2861497.1"/>
    </source>
</evidence>
<keyword evidence="3" id="KW-1185">Reference proteome</keyword>
<comment type="caution">
    <text evidence="2">The sequence shown here is derived from an EMBL/GenBank/DDBJ whole genome shotgun (WGS) entry which is preliminary data.</text>
</comment>
<dbReference type="Gene3D" id="3.40.1440.10">
    <property type="entry name" value="GIY-YIG endonuclease"/>
    <property type="match status" value="1"/>
</dbReference>
<evidence type="ECO:0000313" key="3">
    <source>
        <dbReference type="Proteomes" id="UP001187415"/>
    </source>
</evidence>
<dbReference type="SUPFAM" id="SSF82771">
    <property type="entry name" value="GIY-YIG endonuclease"/>
    <property type="match status" value="1"/>
</dbReference>
<gene>
    <name evidence="2" type="ORF">Q5P01_001030</name>
</gene>
<dbReference type="PROSITE" id="PS50164">
    <property type="entry name" value="GIY_YIG"/>
    <property type="match status" value="1"/>
</dbReference>
<dbReference type="InterPro" id="IPR000305">
    <property type="entry name" value="GIY-YIG_endonuc"/>
</dbReference>
<dbReference type="AlphaFoldDB" id="A0AA88T3J0"/>
<dbReference type="Pfam" id="PF26215">
    <property type="entry name" value="HTH_animal"/>
    <property type="match status" value="1"/>
</dbReference>
<dbReference type="InterPro" id="IPR058912">
    <property type="entry name" value="HTH_animal"/>
</dbReference>
<evidence type="ECO:0000259" key="1">
    <source>
        <dbReference type="PROSITE" id="PS50164"/>
    </source>
</evidence>
<dbReference type="EMBL" id="JAUPFM010000001">
    <property type="protein sequence ID" value="KAK2861497.1"/>
    <property type="molecule type" value="Genomic_DNA"/>
</dbReference>
<dbReference type="Pfam" id="PF01541">
    <property type="entry name" value="GIY-YIG"/>
    <property type="match status" value="1"/>
</dbReference>
<protein>
    <recommendedName>
        <fullName evidence="1">GIY-YIG domain-containing protein</fullName>
    </recommendedName>
</protein>
<feature type="domain" description="GIY-YIG" evidence="1">
    <location>
        <begin position="583"/>
        <end position="679"/>
    </location>
</feature>
<proteinExistence type="predicted"/>
<dbReference type="Proteomes" id="UP001187415">
    <property type="component" value="Unassembled WGS sequence"/>
</dbReference>
<reference evidence="2" key="1">
    <citation type="submission" date="2023-07" db="EMBL/GenBank/DDBJ databases">
        <title>Chromosome-level Genome Assembly of Striped Snakehead (Channa striata).</title>
        <authorList>
            <person name="Liu H."/>
        </authorList>
    </citation>
    <scope>NUCLEOTIDE SEQUENCE</scope>
    <source>
        <strain evidence="2">Gz</strain>
        <tissue evidence="2">Muscle</tissue>
    </source>
</reference>
<organism evidence="2 3">
    <name type="scientific">Channa striata</name>
    <name type="common">Snakehead murrel</name>
    <name type="synonym">Ophicephalus striatus</name>
    <dbReference type="NCBI Taxonomy" id="64152"/>
    <lineage>
        <taxon>Eukaryota</taxon>
        <taxon>Metazoa</taxon>
        <taxon>Chordata</taxon>
        <taxon>Craniata</taxon>
        <taxon>Vertebrata</taxon>
        <taxon>Euteleostomi</taxon>
        <taxon>Actinopterygii</taxon>
        <taxon>Neopterygii</taxon>
        <taxon>Teleostei</taxon>
        <taxon>Neoteleostei</taxon>
        <taxon>Acanthomorphata</taxon>
        <taxon>Anabantaria</taxon>
        <taxon>Anabantiformes</taxon>
        <taxon>Channoidei</taxon>
        <taxon>Channidae</taxon>
        <taxon>Channa</taxon>
    </lineage>
</organism>
<dbReference type="InterPro" id="IPR035901">
    <property type="entry name" value="GIY-YIG_endonuc_sf"/>
</dbReference>
<dbReference type="CDD" id="cd10442">
    <property type="entry name" value="GIY-YIG_PLEs"/>
    <property type="match status" value="1"/>
</dbReference>
<name>A0AA88T3J0_CHASR</name>
<dbReference type="PANTHER" id="PTHR21301:SF10">
    <property type="entry name" value="REVERSE TRANSCRIPTASE DOMAIN-CONTAINING PROTEIN"/>
    <property type="match status" value="1"/>
</dbReference>
<dbReference type="PANTHER" id="PTHR21301">
    <property type="entry name" value="REVERSE TRANSCRIPTASE"/>
    <property type="match status" value="1"/>
</dbReference>
<sequence>MQNYHRKIKLAVHFRSNGGDTDTIVPPFMPKSLWTPSEDTLPHEVKQLIIRDQKDFKRGFKFQREKPNLEREEVTALRDLMSNKHIVIKPADKGSAVVIMDRDQYVFEVKRQLEDSSYYEKLKEPIYLDTIPVVHSIIDTLKDKKFITDKQRQYLRGDREPRERRFYILPKIHKDPTTWTVPHQIPPGRPIVSDCGSETYQSAEFIDHFLYPLSILHPSYVKDTYHFIELVRHLKIPQNSMFFSLDVVSLYTNIEIKTGLATVKKIFDRHPDINRPDQEILQLLEINLTKNDFLFDGDYYLQIKGTAMGKRFAPAYANIFMANWEEEALAKCSKKPLHYLRYLDDVWGIWCHSEDDFKQFVLNLNSHDPSIQLQYTMDYQSIDFLDTTVYKGPLFGVNGTLDIKVFFKETDTHALLFKTSFHPKHTFRGLVKSQLLRFSRICTQTSGFREAVKILFGALRKRGYPRSFLRQCFNSFKEKKTRTDTEIIPLITRYSSMSTILNRRMKNNYDDLIAKSGLLQDHRVISAYTKNNNLRDYLVRAKLEPVQRTPLGGTVAPFTVLRYVKNRVHRTIYRIDQVFTPQTKNCIYIIFCSRCGKQYVGETKNPIRMRMWQHTYNIRHGRDSHIPLVNHFLLHGIQALRVAGLQSYSCWSDKQRKSYERRWIYRLHTTVPHGLNIKY</sequence>